<dbReference type="EMBL" id="SWOV01000001">
    <property type="protein sequence ID" value="NFF86374.1"/>
    <property type="molecule type" value="Genomic_DNA"/>
</dbReference>
<evidence type="ECO:0000313" key="10">
    <source>
        <dbReference type="Proteomes" id="UP000473681"/>
    </source>
</evidence>
<evidence type="ECO:0000259" key="7">
    <source>
        <dbReference type="Pfam" id="PF08340"/>
    </source>
</evidence>
<dbReference type="Pfam" id="PF08340">
    <property type="entry name" value="YicC-like_C"/>
    <property type="match status" value="1"/>
</dbReference>
<comment type="cofactor">
    <cofactor evidence="1">
        <name>a divalent metal cation</name>
        <dbReference type="ChEBI" id="CHEBI:60240"/>
    </cofactor>
</comment>
<organism evidence="8 11">
    <name type="scientific">Clostridium botulinum</name>
    <dbReference type="NCBI Taxonomy" id="1491"/>
    <lineage>
        <taxon>Bacteria</taxon>
        <taxon>Bacillati</taxon>
        <taxon>Bacillota</taxon>
        <taxon>Clostridia</taxon>
        <taxon>Eubacteriales</taxon>
        <taxon>Clostridiaceae</taxon>
        <taxon>Clostridium</taxon>
    </lineage>
</organism>
<evidence type="ECO:0000313" key="11">
    <source>
        <dbReference type="Proteomes" id="UP000476820"/>
    </source>
</evidence>
<reference evidence="10 11" key="1">
    <citation type="submission" date="2019-04" db="EMBL/GenBank/DDBJ databases">
        <title>Genome sequencing of Clostridium botulinum Groups I-IV and Clostridium butyricum.</title>
        <authorList>
            <person name="Brunt J."/>
            <person name="Van Vliet A.H.M."/>
            <person name="Stringer S.C."/>
            <person name="Carter A.T."/>
            <person name="Peck M.W."/>
        </authorList>
    </citation>
    <scope>NUCLEOTIDE SEQUENCE [LARGE SCALE GENOMIC DNA]</scope>
    <source>
        <strain evidence="8 11">1605</strain>
        <strain evidence="9 10">CB-K-33E</strain>
    </source>
</reference>
<evidence type="ECO:0000256" key="1">
    <source>
        <dbReference type="ARBA" id="ARBA00001968"/>
    </source>
</evidence>
<dbReference type="Proteomes" id="UP000473681">
    <property type="component" value="Unassembled WGS sequence"/>
</dbReference>
<comment type="similarity">
    <text evidence="5">Belongs to the YicC/YloC family.</text>
</comment>
<keyword evidence="2" id="KW-0540">Nuclease</keyword>
<proteinExistence type="inferred from homology"/>
<dbReference type="GO" id="GO:0016787">
    <property type="term" value="F:hydrolase activity"/>
    <property type="evidence" value="ECO:0007669"/>
    <property type="project" value="UniProtKB-KW"/>
</dbReference>
<dbReference type="GO" id="GO:0004521">
    <property type="term" value="F:RNA endonuclease activity"/>
    <property type="evidence" value="ECO:0007669"/>
    <property type="project" value="InterPro"/>
</dbReference>
<feature type="domain" description="Endoribonuclease YicC-like C-terminal" evidence="7">
    <location>
        <begin position="174"/>
        <end position="293"/>
    </location>
</feature>
<feature type="domain" description="Endoribonuclease YicC-like N-terminal" evidence="6">
    <location>
        <begin position="2"/>
        <end position="157"/>
    </location>
</feature>
<evidence type="ECO:0000256" key="4">
    <source>
        <dbReference type="ARBA" id="ARBA00022801"/>
    </source>
</evidence>
<evidence type="ECO:0000313" key="8">
    <source>
        <dbReference type="EMBL" id="NFF86374.1"/>
    </source>
</evidence>
<keyword evidence="4" id="KW-0378">Hydrolase</keyword>
<evidence type="ECO:0000256" key="3">
    <source>
        <dbReference type="ARBA" id="ARBA00022759"/>
    </source>
</evidence>
<evidence type="ECO:0000259" key="6">
    <source>
        <dbReference type="Pfam" id="PF03755"/>
    </source>
</evidence>
<protein>
    <submittedName>
        <fullName evidence="8">YicC family protein</fullName>
    </submittedName>
</protein>
<gene>
    <name evidence="8" type="ORF">FC774_00415</name>
    <name evidence="9" type="ORF">FDB51_03365</name>
</gene>
<dbReference type="Proteomes" id="UP000476820">
    <property type="component" value="Unassembled WGS sequence"/>
</dbReference>
<evidence type="ECO:0000256" key="5">
    <source>
        <dbReference type="ARBA" id="ARBA00035648"/>
    </source>
</evidence>
<comment type="caution">
    <text evidence="8">The sequence shown here is derived from an EMBL/GenBank/DDBJ whole genome shotgun (WGS) entry which is preliminary data.</text>
</comment>
<dbReference type="InterPro" id="IPR013551">
    <property type="entry name" value="YicC-like_C"/>
</dbReference>
<dbReference type="EMBL" id="SWVK01000003">
    <property type="protein sequence ID" value="NFN34183.1"/>
    <property type="molecule type" value="Genomic_DNA"/>
</dbReference>
<dbReference type="RefSeq" id="WP_012450863.1">
    <property type="nucleotide sequence ID" value="NZ_CP010520.1"/>
</dbReference>
<evidence type="ECO:0000313" key="9">
    <source>
        <dbReference type="EMBL" id="NFN34183.1"/>
    </source>
</evidence>
<name>A0A0C2N8K8_CLOBO</name>
<dbReference type="Pfam" id="PF03755">
    <property type="entry name" value="YicC-like_N"/>
    <property type="match status" value="1"/>
</dbReference>
<dbReference type="InterPro" id="IPR005229">
    <property type="entry name" value="YicC/YloC-like"/>
</dbReference>
<dbReference type="PANTHER" id="PTHR30636">
    <property type="entry name" value="UPF0701 PROTEIN YICC"/>
    <property type="match status" value="1"/>
</dbReference>
<dbReference type="InterPro" id="IPR013527">
    <property type="entry name" value="YicC-like_N"/>
</dbReference>
<evidence type="ECO:0000256" key="2">
    <source>
        <dbReference type="ARBA" id="ARBA00022722"/>
    </source>
</evidence>
<accession>A0A0C2N8K8</accession>
<sequence>MVKSMTSFGRAQSDKNSGMVFSVEMKSVNHRYLDINIRMPKTMLSLEEKIRGLINSKLNRGKVDVFINYKSYSKENIEPTVDIKLAKKYYDCLKLIQEELDLVDDITTTKISRLPDVLTLIEKEENLEEILKELLPLIENSLDLMNDMRIREGEKLKNDILMKIDAIEKFVIEIEKLAEKIPKNYKQKLEERLSELLSDVDLDESRIAQEVAILSDKAAVDEEIVRLKSHLNQVRQTLGLQEPIGRKLDFIIQEMNREANTIGSKSVDICMTNIVIDIKNTIEKIREQVQNIE</sequence>
<dbReference type="NCBIfam" id="TIGR00255">
    <property type="entry name" value="YicC/YloC family endoribonuclease"/>
    <property type="match status" value="1"/>
</dbReference>
<dbReference type="OrthoDB" id="9771229at2"/>
<keyword evidence="3" id="KW-0255">Endonuclease</keyword>
<dbReference type="PANTHER" id="PTHR30636:SF3">
    <property type="entry name" value="UPF0701 PROTEIN YICC"/>
    <property type="match status" value="1"/>
</dbReference>
<dbReference type="AlphaFoldDB" id="A0A0C2N8K8"/>